<accession>A0A8S1NMI8</accession>
<dbReference type="AlphaFoldDB" id="A0A8S1NMI8"/>
<gene>
    <name evidence="2" type="ORF">PPRIM_AZ9-3.1.T0850170</name>
</gene>
<evidence type="ECO:0000256" key="1">
    <source>
        <dbReference type="SAM" id="MobiDB-lite"/>
    </source>
</evidence>
<organism evidence="2 3">
    <name type="scientific">Paramecium primaurelia</name>
    <dbReference type="NCBI Taxonomy" id="5886"/>
    <lineage>
        <taxon>Eukaryota</taxon>
        <taxon>Sar</taxon>
        <taxon>Alveolata</taxon>
        <taxon>Ciliophora</taxon>
        <taxon>Intramacronucleata</taxon>
        <taxon>Oligohymenophorea</taxon>
        <taxon>Peniculida</taxon>
        <taxon>Parameciidae</taxon>
        <taxon>Paramecium</taxon>
    </lineage>
</organism>
<protein>
    <submittedName>
        <fullName evidence="2">Uncharacterized protein</fullName>
    </submittedName>
</protein>
<sequence length="244" mass="28975">MTNIWNKNEIITPMSEYNLLYQYNKHVNQVQNIKEQPMNVEKPFHKKKLKPSTSKKLLEIKHPENTENKILVQKILTINNQPSSYALNDDLPIKPSNLGQKILEMRKLIEDNEGIEKRIKQTNSVINFDKIKQEYKKNKVYLKNLTANSRRIYNCFVPRVQVPMEVKKKKKVNEKKQQLQDLKRLQQQQPEEEKDKKPVQQVEESNVDDVQQMKSKSNLDQDKLIYQLNELKLKEDCSEQSEDD</sequence>
<name>A0A8S1NMI8_PARPR</name>
<reference evidence="2" key="1">
    <citation type="submission" date="2021-01" db="EMBL/GenBank/DDBJ databases">
        <authorList>
            <consortium name="Genoscope - CEA"/>
            <person name="William W."/>
        </authorList>
    </citation>
    <scope>NUCLEOTIDE SEQUENCE</scope>
</reference>
<feature type="region of interest" description="Disordered" evidence="1">
    <location>
        <begin position="168"/>
        <end position="221"/>
    </location>
</feature>
<proteinExistence type="predicted"/>
<dbReference type="EMBL" id="CAJJDM010000088">
    <property type="protein sequence ID" value="CAD8090245.1"/>
    <property type="molecule type" value="Genomic_DNA"/>
</dbReference>
<evidence type="ECO:0000313" key="3">
    <source>
        <dbReference type="Proteomes" id="UP000688137"/>
    </source>
</evidence>
<evidence type="ECO:0000313" key="2">
    <source>
        <dbReference type="EMBL" id="CAD8090245.1"/>
    </source>
</evidence>
<comment type="caution">
    <text evidence="2">The sequence shown here is derived from an EMBL/GenBank/DDBJ whole genome shotgun (WGS) entry which is preliminary data.</text>
</comment>
<feature type="compositionally biased region" description="Basic and acidic residues" evidence="1">
    <location>
        <begin position="174"/>
        <end position="184"/>
    </location>
</feature>
<keyword evidence="3" id="KW-1185">Reference proteome</keyword>
<dbReference type="Proteomes" id="UP000688137">
    <property type="component" value="Unassembled WGS sequence"/>
</dbReference>